<organism evidence="2 3">
    <name type="scientific">Jiella endophytica</name>
    <dbReference type="NCBI Taxonomy" id="2558362"/>
    <lineage>
        <taxon>Bacteria</taxon>
        <taxon>Pseudomonadati</taxon>
        <taxon>Pseudomonadota</taxon>
        <taxon>Alphaproteobacteria</taxon>
        <taxon>Hyphomicrobiales</taxon>
        <taxon>Aurantimonadaceae</taxon>
        <taxon>Jiella</taxon>
    </lineage>
</organism>
<evidence type="ECO:0000259" key="1">
    <source>
        <dbReference type="SMART" id="SM00470"/>
    </source>
</evidence>
<dbReference type="OrthoDB" id="8449249at2"/>
<proteinExistence type="predicted"/>
<accession>A0A4Y8RET8</accession>
<dbReference type="SUPFAM" id="SSF110849">
    <property type="entry name" value="ParB/Sulfiredoxin"/>
    <property type="match status" value="1"/>
</dbReference>
<dbReference type="RefSeq" id="WP_134763158.1">
    <property type="nucleotide sequence ID" value="NZ_SOZD01000005.1"/>
</dbReference>
<reference evidence="2 3" key="1">
    <citation type="submission" date="2019-03" db="EMBL/GenBank/DDBJ databases">
        <title>Jiella endophytica sp. nov., a novel endophytic bacterium isolated from root of Ficus microcarpa Linn. f.</title>
        <authorList>
            <person name="Tuo L."/>
        </authorList>
    </citation>
    <scope>NUCLEOTIDE SEQUENCE [LARGE SCALE GENOMIC DNA]</scope>
    <source>
        <strain evidence="2 3">CBS5Q-3</strain>
    </source>
</reference>
<sequence>MTSYSMIPLSSIDTGARLRAADPAWVAFLAEEIAADGQIEPIRVVIRGNGYKLVDGARRIAAFIDLGRGEIEARIEPEQALADDIAVRLAEIKGHLLRGALTALEHAISVSAWCDVFQDVNGAPKRGRKPKSPDLNSQEEIGVACDTNWSAAAQEALGISRSVLFRCIKIARIDADIRSRIALHPIAEVQRELLLLSELTPVRQKAVVDLLTSEPAEAATVTEALALLDHAPGAKPVPAYERLYDRFTRLKAPEKEAFFDLNADAIDAWIAKRAAKNRRAA</sequence>
<evidence type="ECO:0000313" key="3">
    <source>
        <dbReference type="Proteomes" id="UP000298179"/>
    </source>
</evidence>
<dbReference type="AlphaFoldDB" id="A0A4Y8RET8"/>
<dbReference type="InterPro" id="IPR003115">
    <property type="entry name" value="ParB_N"/>
</dbReference>
<dbReference type="SMART" id="SM00470">
    <property type="entry name" value="ParB"/>
    <property type="match status" value="1"/>
</dbReference>
<dbReference type="EMBL" id="SOZD01000005">
    <property type="protein sequence ID" value="TFF20509.1"/>
    <property type="molecule type" value="Genomic_DNA"/>
</dbReference>
<keyword evidence="3" id="KW-1185">Reference proteome</keyword>
<name>A0A4Y8RET8_9HYPH</name>
<dbReference type="InterPro" id="IPR036086">
    <property type="entry name" value="ParB/Sulfiredoxin_sf"/>
</dbReference>
<dbReference type="Proteomes" id="UP000298179">
    <property type="component" value="Unassembled WGS sequence"/>
</dbReference>
<protein>
    <recommendedName>
        <fullName evidence="1">ParB-like N-terminal domain-containing protein</fullName>
    </recommendedName>
</protein>
<comment type="caution">
    <text evidence="2">The sequence shown here is derived from an EMBL/GenBank/DDBJ whole genome shotgun (WGS) entry which is preliminary data.</text>
</comment>
<evidence type="ECO:0000313" key="2">
    <source>
        <dbReference type="EMBL" id="TFF20509.1"/>
    </source>
</evidence>
<gene>
    <name evidence="2" type="ORF">E3C22_16500</name>
</gene>
<dbReference type="Gene3D" id="3.90.1530.30">
    <property type="match status" value="1"/>
</dbReference>
<dbReference type="Pfam" id="PF02195">
    <property type="entry name" value="ParB_N"/>
    <property type="match status" value="1"/>
</dbReference>
<feature type="domain" description="ParB-like N-terminal" evidence="1">
    <location>
        <begin position="5"/>
        <end position="93"/>
    </location>
</feature>